<evidence type="ECO:0000313" key="1">
    <source>
        <dbReference type="EMBL" id="BDM67506.1"/>
    </source>
</evidence>
<dbReference type="Proteomes" id="UP001059597">
    <property type="component" value="Chromosome"/>
</dbReference>
<proteinExistence type="predicted"/>
<accession>A0ABM7ZNI5</accession>
<evidence type="ECO:0000313" key="2">
    <source>
        <dbReference type="Proteomes" id="UP001059597"/>
    </source>
</evidence>
<keyword evidence="2" id="KW-1185">Reference proteome</keyword>
<name>A0ABM7ZNI5_STRNI</name>
<organism evidence="1 2">
    <name type="scientific">Streptomyces nigrescens</name>
    <dbReference type="NCBI Taxonomy" id="1920"/>
    <lineage>
        <taxon>Bacteria</taxon>
        <taxon>Bacillati</taxon>
        <taxon>Actinomycetota</taxon>
        <taxon>Actinomycetes</taxon>
        <taxon>Kitasatosporales</taxon>
        <taxon>Streptomycetaceae</taxon>
        <taxon>Streptomyces</taxon>
    </lineage>
</organism>
<protein>
    <submittedName>
        <fullName evidence="1">Uncharacterized protein</fullName>
    </submittedName>
</protein>
<dbReference type="EMBL" id="AP026073">
    <property type="protein sequence ID" value="BDM67506.1"/>
    <property type="molecule type" value="Genomic_DNA"/>
</dbReference>
<reference evidence="1" key="1">
    <citation type="submission" date="2022-06" db="EMBL/GenBank/DDBJ databases">
        <title>Complete genome sequence of Streptomyces nigrescens HEK616.</title>
        <authorList>
            <person name="Asamizu S."/>
            <person name="Onaka H."/>
        </authorList>
    </citation>
    <scope>NUCLEOTIDE SEQUENCE</scope>
    <source>
        <strain evidence="1">HEK616</strain>
    </source>
</reference>
<gene>
    <name evidence="1" type="ORF">HEK616_09930</name>
</gene>
<dbReference type="InterPro" id="IPR046300">
    <property type="entry name" value="DUF6415"/>
</dbReference>
<dbReference type="Pfam" id="PF19979">
    <property type="entry name" value="DUF6415"/>
    <property type="match status" value="1"/>
</dbReference>
<sequence>MSALSTHPPLSKRDDGTRREVFAEPAQLVDGGTVRRMTYAPTRLPMEEFAPGARGLIGLLQDAFLRDEDLTNDLDAVLGASVGPTGVAGAKRQLRRRRKMFRRGSPNPGSGTVAELGRCVTRLDRTLVRLVDIAREREWKPPYPNVAEAIARAEGVRAKQTAPVGEFTADRAHLRRLAMAASDLLDLLADEGADG</sequence>